<dbReference type="EC" id="2.7.7.7" evidence="20"/>
<keyword evidence="12 20" id="KW-0239">DNA-directed DNA polymerase</keyword>
<keyword evidence="27" id="KW-1185">Reference proteome</keyword>
<keyword evidence="9" id="KW-0227">DNA damage</keyword>
<keyword evidence="7 20" id="KW-0235">DNA replication</keyword>
<evidence type="ECO:0000259" key="22">
    <source>
        <dbReference type="Pfam" id="PF00136"/>
    </source>
</evidence>
<dbReference type="InterPro" id="IPR006133">
    <property type="entry name" value="DNA-dir_DNA_pol_B_exonuc"/>
</dbReference>
<dbReference type="eggNOG" id="KOG0968">
    <property type="taxonomic scope" value="Eukaryota"/>
</dbReference>
<sequence length="1719" mass="198393">MSSVSQQNKRIFHFRFRHNHKNAKSLPSISSLIHLIVTPTLSINDNSMNNGQHNSSTFDSTFNVSSVNWSAHLNSASHLKIQINDYDTYQACPTKLDQLYTQVSQVPIIRVYGSLSFEEKVFSSNSSTMNKKQKLIVNQQTHPRTLVFNVVLHIHNFYPYFYVDCHEQDYQKLQSRQYLEKLINHLEVVVKESFKRRRGRKGTEEQELENAMEEEQEDKDDEKDIDGNEKPNLRKYIANVSVCKAVPIYGFQIGYKLFYKISLLSPLYKNRLARMFQENKINLHHFDQPNETKKNATPTYVYEAHLPYLLQFLTDFNLFGCGWLVIDRDHVNNGPRTKGLYFRTPIFSKLQHGRYSHSQMRALSSYLQSFILPDNVLVDGGTLKTFKRIGKSVLELDITTSSIVNRTWQSARELHNSFVERKQFEEYKSDLSLYGYPKHGYKHEQDGTPKIYLSSLKYIYNDLKYQCHLRNSTFDVSVDVLESSERCYFGTGSSIWSNQQQLKELLEYMKQLNGKSSEGFDGYAAKILNKGRILNNFPTSFDLVDVEKSLSFHNSRMQFGRDILIWGEFKGLFKIDVPLFDRNSKSGSSMPGEVLDGENQREVVQNAMDDSDTDENFSGSDGDSTDGNNEVNDKDNSIEKAPHELGASTNPSFLRSANNGDHNESLELKDEVDEVEGFDSAEEFDVSIMKSMTQTRAKNNPNLATKLPSLDEISSIEDFSFTPTPSQSNAAPPLKNMQVGGCEFEVIIPNQLRKENCKKVFQDRGLMEINYADPFYNTIDDVPEKPFVFANQKMNVAVRNFSTIPSLDLVHVDVPEGRKILNGNKVCTWEYMPEPPSKKRVIDWLKTEENTVVKKRLKYRSQIEPGVTQSHDFKFSYNSEKVSRKPDEFNYLSSFHLEIHASPPNSKLAVDPLRDPILFIFYSFDDANEMFDMSKCKSGVLVFNNNNYNNDFFSRLSKSSGLYIVLFDEERKMVEKLVELVEMYDPDILSGYEVNSMSWGYIVERFREVYQVNIMSELSRGTHRSNGKLGDRWGYTHTASIEINGRHILNVWRILKSELALTSYTLENVCYHLLHRSLPRYSLHQISQWLQSGKFKDIQVAFLYYMRRIELTLKIISVRELITRNVEHSRLIGIEFNSNFYRGSQYKVESILSRISKTESILLNSPSKMQVHEMRPIECIPLILEPKANFYKSPLVVLDFQSLYPSIMIAYNYCYSTLIGKLHNFKPKKNNIGYLKNHNLPPGLVDLLTTDDAVNVSPNGFAFVKSHVRKSILAKMLEEILNIRIKTKSVMKLFKDDTELTKLYNARQIALKLIANVTYGYASATFSGRMPNSDIADAIVSTGREILDKSIEMIESGDYGAKVVYGDTDSLFVYFPGKSKAEAFKSGREIAKMVTNHFPDPIQLKFEKAYHPCVLLAKKRYVGYSFEYENQVMPKFDAKGIETVRRDGIPAQQKMTEKALRILFETKDLSKVKQYTLKQFLKIFNNKIAINDFCFAKEVRYGNYKDERYLPPGALLASKAVEDDPRKEPQYKERVPYVVTRDSTKVRIKDRVMFPEDFIKTFSTAEPLTLDYEYYITRVLIPPLERIFNLMGADVRGWYKELPKFTRSNIISVFSDSCLICGSRLDGREYVCSKCSQDERQLVTNVTMTCKNKQEKVVEIENTCRNCSQNVFASGVNVSQYTHDCINRDCSVYYSKVKVGQEAKQLFTRRDKIMQTLEW</sequence>
<name>H8X335_CANO9</name>
<evidence type="ECO:0000313" key="26">
    <source>
        <dbReference type="EMBL" id="CCG25895.1"/>
    </source>
</evidence>
<dbReference type="EMBL" id="HE681721">
    <property type="protein sequence ID" value="CCG25895.1"/>
    <property type="molecule type" value="Genomic_DNA"/>
</dbReference>
<feature type="domain" description="DNA-directed DNA polymerase family B exonuclease" evidence="23">
    <location>
        <begin position="841"/>
        <end position="1069"/>
    </location>
</feature>
<evidence type="ECO:0000259" key="23">
    <source>
        <dbReference type="Pfam" id="PF03104"/>
    </source>
</evidence>
<accession>H8X335</accession>
<evidence type="ECO:0000256" key="21">
    <source>
        <dbReference type="SAM" id="MobiDB-lite"/>
    </source>
</evidence>
<feature type="domain" description="C4-type zinc-finger of DNA polymerase delta" evidence="24">
    <location>
        <begin position="1618"/>
        <end position="1696"/>
    </location>
</feature>
<feature type="region of interest" description="Disordered" evidence="21">
    <location>
        <begin position="199"/>
        <end position="228"/>
    </location>
</feature>
<keyword evidence="13 20" id="KW-0408">Iron</keyword>
<dbReference type="GO" id="GO:0006260">
    <property type="term" value="P:DNA replication"/>
    <property type="evidence" value="ECO:0007669"/>
    <property type="project" value="UniProtKB-KW"/>
</dbReference>
<evidence type="ECO:0000259" key="25">
    <source>
        <dbReference type="Pfam" id="PF24055"/>
    </source>
</evidence>
<dbReference type="PROSITE" id="PS00116">
    <property type="entry name" value="DNA_POLYMERASE_B"/>
    <property type="match status" value="1"/>
</dbReference>
<comment type="similarity">
    <text evidence="3 20">Belongs to the DNA polymerase type-B family.</text>
</comment>
<dbReference type="InterPro" id="IPR006172">
    <property type="entry name" value="DNA-dir_DNA_pol_B"/>
</dbReference>
<dbReference type="GO" id="GO:0051539">
    <property type="term" value="F:4 iron, 4 sulfur cluster binding"/>
    <property type="evidence" value="ECO:0007669"/>
    <property type="project" value="UniProtKB-KW"/>
</dbReference>
<dbReference type="OrthoDB" id="2414538at2759"/>
<evidence type="ECO:0000259" key="24">
    <source>
        <dbReference type="Pfam" id="PF14260"/>
    </source>
</evidence>
<keyword evidence="14 20" id="KW-0411">Iron-sulfur</keyword>
<dbReference type="Gene3D" id="3.30.342.10">
    <property type="entry name" value="DNA Polymerase, chain B, domain 1"/>
    <property type="match status" value="1"/>
</dbReference>
<dbReference type="InterPro" id="IPR006134">
    <property type="entry name" value="DNA-dir_DNA_pol_B_multi_dom"/>
</dbReference>
<dbReference type="PANTHER" id="PTHR45812">
    <property type="entry name" value="DNA POLYMERASE ZETA CATALYTIC SUBUNIT"/>
    <property type="match status" value="1"/>
</dbReference>
<dbReference type="GO" id="GO:0000724">
    <property type="term" value="P:double-strand break repair via homologous recombination"/>
    <property type="evidence" value="ECO:0007669"/>
    <property type="project" value="TreeGrafter"/>
</dbReference>
<organism evidence="26 27">
    <name type="scientific">Candida orthopsilosis (strain 90-125)</name>
    <name type="common">Yeast</name>
    <dbReference type="NCBI Taxonomy" id="1136231"/>
    <lineage>
        <taxon>Eukaryota</taxon>
        <taxon>Fungi</taxon>
        <taxon>Dikarya</taxon>
        <taxon>Ascomycota</taxon>
        <taxon>Saccharomycotina</taxon>
        <taxon>Pichiomycetes</taxon>
        <taxon>Debaryomycetaceae</taxon>
        <taxon>Candida/Lodderomyces clade</taxon>
        <taxon>Candida</taxon>
    </lineage>
</organism>
<dbReference type="SMART" id="SM00486">
    <property type="entry name" value="POLBc"/>
    <property type="match status" value="1"/>
</dbReference>
<keyword evidence="16" id="KW-0234">DNA repair</keyword>
<keyword evidence="17 20" id="KW-0539">Nucleus</keyword>
<feature type="domain" description="DNA polymerase delta/zeta catalytic subunit N-terminal" evidence="25">
    <location>
        <begin position="157"/>
        <end position="268"/>
    </location>
</feature>
<keyword evidence="15 20" id="KW-0238">DNA-binding</keyword>
<dbReference type="Gene3D" id="3.90.1600.10">
    <property type="entry name" value="Palm domain of DNA polymerase"/>
    <property type="match status" value="1"/>
</dbReference>
<proteinExistence type="inferred from homology"/>
<evidence type="ECO:0000256" key="1">
    <source>
        <dbReference type="ARBA" id="ARBA00001966"/>
    </source>
</evidence>
<dbReference type="CDD" id="cd05534">
    <property type="entry name" value="POLBc_zeta"/>
    <property type="match status" value="1"/>
</dbReference>
<dbReference type="CDD" id="cd05778">
    <property type="entry name" value="DNA_polB_zeta_exo"/>
    <property type="match status" value="1"/>
</dbReference>
<dbReference type="Proteomes" id="UP000005018">
    <property type="component" value="Chromosome 3"/>
</dbReference>
<dbReference type="InterPro" id="IPR023211">
    <property type="entry name" value="DNA_pol_palm_dom_sf"/>
</dbReference>
<keyword evidence="5 20" id="KW-0808">Transferase</keyword>
<evidence type="ECO:0000256" key="17">
    <source>
        <dbReference type="ARBA" id="ARBA00023242"/>
    </source>
</evidence>
<comment type="catalytic activity">
    <reaction evidence="18 20">
        <text>DNA(n) + a 2'-deoxyribonucleoside 5'-triphosphate = DNA(n+1) + diphosphate</text>
        <dbReference type="Rhea" id="RHEA:22508"/>
        <dbReference type="Rhea" id="RHEA-COMP:17339"/>
        <dbReference type="Rhea" id="RHEA-COMP:17340"/>
        <dbReference type="ChEBI" id="CHEBI:33019"/>
        <dbReference type="ChEBI" id="CHEBI:61560"/>
        <dbReference type="ChEBI" id="CHEBI:173112"/>
        <dbReference type="EC" id="2.7.7.7"/>
    </reaction>
</comment>
<dbReference type="InterPro" id="IPR042087">
    <property type="entry name" value="DNA_pol_B_thumb"/>
</dbReference>
<dbReference type="GO" id="GO:0042276">
    <property type="term" value="P:error-prone translesion synthesis"/>
    <property type="evidence" value="ECO:0007669"/>
    <property type="project" value="TreeGrafter"/>
</dbReference>
<dbReference type="Gene3D" id="1.10.132.60">
    <property type="entry name" value="DNA polymerase family B, C-terminal domain"/>
    <property type="match status" value="1"/>
</dbReference>
<keyword evidence="4 20" id="KW-0004">4Fe-4S</keyword>
<dbReference type="InterPro" id="IPR017964">
    <property type="entry name" value="DNA-dir_DNA_pol_B_CS"/>
</dbReference>
<dbReference type="SUPFAM" id="SSF53098">
    <property type="entry name" value="Ribonuclease H-like"/>
    <property type="match status" value="1"/>
</dbReference>
<dbReference type="HOGENOM" id="CLU_000203_3_1_1"/>
<feature type="domain" description="DNA-directed DNA polymerase family B multifunctional" evidence="22">
    <location>
        <begin position="1135"/>
        <end position="1589"/>
    </location>
</feature>
<feature type="region of interest" description="Disordered" evidence="21">
    <location>
        <begin position="608"/>
        <end position="671"/>
    </location>
</feature>
<dbReference type="Pfam" id="PF03104">
    <property type="entry name" value="DNA_pol_B_exo1"/>
    <property type="match status" value="1"/>
</dbReference>
<dbReference type="GO" id="GO:0003887">
    <property type="term" value="F:DNA-directed DNA polymerase activity"/>
    <property type="evidence" value="ECO:0007669"/>
    <property type="project" value="UniProtKB-KW"/>
</dbReference>
<dbReference type="InterPro" id="IPR036397">
    <property type="entry name" value="RNaseH_sf"/>
</dbReference>
<feature type="compositionally biased region" description="Polar residues" evidence="21">
    <location>
        <begin position="647"/>
        <end position="660"/>
    </location>
</feature>
<evidence type="ECO:0000256" key="7">
    <source>
        <dbReference type="ARBA" id="ARBA00022705"/>
    </source>
</evidence>
<dbReference type="Gene3D" id="3.30.420.10">
    <property type="entry name" value="Ribonuclease H-like superfamily/Ribonuclease H"/>
    <property type="match status" value="1"/>
</dbReference>
<evidence type="ECO:0000256" key="14">
    <source>
        <dbReference type="ARBA" id="ARBA00023014"/>
    </source>
</evidence>
<keyword evidence="11 20" id="KW-0862">Zinc</keyword>
<dbReference type="RefSeq" id="XP_003868799.1">
    <property type="nucleotide sequence ID" value="XM_003868751.1"/>
</dbReference>
<dbReference type="Pfam" id="PF14260">
    <property type="entry name" value="zf-C4pol"/>
    <property type="match status" value="1"/>
</dbReference>
<evidence type="ECO:0000256" key="11">
    <source>
        <dbReference type="ARBA" id="ARBA00022833"/>
    </source>
</evidence>
<dbReference type="FunFam" id="1.10.132.60:FF:000007">
    <property type="entry name" value="DNA polymerase"/>
    <property type="match status" value="1"/>
</dbReference>
<dbReference type="Gene3D" id="1.10.287.690">
    <property type="entry name" value="Helix hairpin bin"/>
    <property type="match status" value="1"/>
</dbReference>
<dbReference type="GO" id="GO:0008270">
    <property type="term" value="F:zinc ion binding"/>
    <property type="evidence" value="ECO:0007669"/>
    <property type="project" value="UniProtKB-KW"/>
</dbReference>
<evidence type="ECO:0000256" key="15">
    <source>
        <dbReference type="ARBA" id="ARBA00023125"/>
    </source>
</evidence>
<gene>
    <name evidence="26" type="ORF">CORT_0C05210</name>
</gene>
<evidence type="ECO:0000313" key="27">
    <source>
        <dbReference type="Proteomes" id="UP000005018"/>
    </source>
</evidence>
<dbReference type="GO" id="GO:0005634">
    <property type="term" value="C:nucleus"/>
    <property type="evidence" value="ECO:0007669"/>
    <property type="project" value="UniProtKB-SubCell"/>
</dbReference>
<comment type="subunit">
    <text evidence="19">Forms DNA polymerase zeta with REV7.</text>
</comment>
<evidence type="ECO:0000256" key="4">
    <source>
        <dbReference type="ARBA" id="ARBA00022485"/>
    </source>
</evidence>
<evidence type="ECO:0000256" key="8">
    <source>
        <dbReference type="ARBA" id="ARBA00022723"/>
    </source>
</evidence>
<dbReference type="InterPro" id="IPR056435">
    <property type="entry name" value="DPOD/Z_N"/>
</dbReference>
<feature type="compositionally biased region" description="Acidic residues" evidence="21">
    <location>
        <begin position="205"/>
        <end position="224"/>
    </location>
</feature>
<evidence type="ECO:0000256" key="12">
    <source>
        <dbReference type="ARBA" id="ARBA00022932"/>
    </source>
</evidence>
<dbReference type="FunFam" id="1.10.287.690:FF:000002">
    <property type="entry name" value="DNA polymerase zeta"/>
    <property type="match status" value="1"/>
</dbReference>
<dbReference type="InterPro" id="IPR025687">
    <property type="entry name" value="Znf-C4pol"/>
</dbReference>
<evidence type="ECO:0000256" key="3">
    <source>
        <dbReference type="ARBA" id="ARBA00005755"/>
    </source>
</evidence>
<keyword evidence="10 20" id="KW-0863">Zinc-finger</keyword>
<evidence type="ECO:0000256" key="18">
    <source>
        <dbReference type="ARBA" id="ARBA00049244"/>
    </source>
</evidence>
<evidence type="ECO:0000256" key="6">
    <source>
        <dbReference type="ARBA" id="ARBA00022695"/>
    </source>
</evidence>
<dbReference type="InterPro" id="IPR043502">
    <property type="entry name" value="DNA/RNA_pol_sf"/>
</dbReference>
<dbReference type="PANTHER" id="PTHR45812:SF1">
    <property type="entry name" value="DNA POLYMERASE ZETA CATALYTIC SUBUNIT"/>
    <property type="match status" value="1"/>
</dbReference>
<evidence type="ECO:0000256" key="20">
    <source>
        <dbReference type="RuleBase" id="RU000442"/>
    </source>
</evidence>
<keyword evidence="6 20" id="KW-0548">Nucleotidyltransferase</keyword>
<evidence type="ECO:0000256" key="2">
    <source>
        <dbReference type="ARBA" id="ARBA00004123"/>
    </source>
</evidence>
<reference evidence="26 27" key="1">
    <citation type="journal article" date="2012" name="PLoS ONE">
        <title>Sequence and analysis of the genome of the pathogenic yeast Candida orthopsilosis.</title>
        <authorList>
            <person name="Riccombeni A."/>
            <person name="Vidanes G."/>
            <person name="Proux-Wera E."/>
            <person name="Wolfe K.H."/>
            <person name="Butler G."/>
        </authorList>
    </citation>
    <scope>NUCLEOTIDE SEQUENCE [LARGE SCALE GENOMIC DNA]</scope>
    <source>
        <strain evidence="26 27">Co 90-125</strain>
    </source>
</reference>
<dbReference type="GO" id="GO:0000166">
    <property type="term" value="F:nucleotide binding"/>
    <property type="evidence" value="ECO:0007669"/>
    <property type="project" value="InterPro"/>
</dbReference>
<comment type="subcellular location">
    <subcellularLocation>
        <location evidence="2 20">Nucleus</location>
    </subcellularLocation>
</comment>
<dbReference type="SUPFAM" id="SSF56672">
    <property type="entry name" value="DNA/RNA polymerases"/>
    <property type="match status" value="1"/>
</dbReference>
<evidence type="ECO:0000256" key="9">
    <source>
        <dbReference type="ARBA" id="ARBA00022763"/>
    </source>
</evidence>
<dbReference type="InterPro" id="IPR030559">
    <property type="entry name" value="PolZ_Rev3"/>
</dbReference>
<protein>
    <recommendedName>
        <fullName evidence="20">DNA polymerase</fullName>
        <ecNumber evidence="20">2.7.7.7</ecNumber>
    </recommendedName>
</protein>
<dbReference type="GO" id="GO:0016035">
    <property type="term" value="C:zeta DNA polymerase complex"/>
    <property type="evidence" value="ECO:0007669"/>
    <property type="project" value="InterPro"/>
</dbReference>
<keyword evidence="8 20" id="KW-0479">Metal-binding</keyword>
<feature type="compositionally biased region" description="Polar residues" evidence="21">
    <location>
        <begin position="616"/>
        <end position="630"/>
    </location>
</feature>
<dbReference type="GeneID" id="14539447"/>
<dbReference type="Pfam" id="PF24055">
    <property type="entry name" value="POL3_N"/>
    <property type="match status" value="1"/>
</dbReference>
<dbReference type="GO" id="GO:0003677">
    <property type="term" value="F:DNA binding"/>
    <property type="evidence" value="ECO:0007669"/>
    <property type="project" value="UniProtKB-KW"/>
</dbReference>
<evidence type="ECO:0000256" key="10">
    <source>
        <dbReference type="ARBA" id="ARBA00022771"/>
    </source>
</evidence>
<feature type="compositionally biased region" description="Basic and acidic residues" evidence="21">
    <location>
        <begin position="631"/>
        <end position="643"/>
    </location>
</feature>
<evidence type="ECO:0000256" key="13">
    <source>
        <dbReference type="ARBA" id="ARBA00023004"/>
    </source>
</evidence>
<dbReference type="KEGG" id="cot:CORT_0C05210"/>
<dbReference type="Pfam" id="PF00136">
    <property type="entry name" value="DNA_pol_B"/>
    <property type="match status" value="1"/>
</dbReference>
<evidence type="ECO:0000256" key="5">
    <source>
        <dbReference type="ARBA" id="ARBA00022679"/>
    </source>
</evidence>
<dbReference type="InterPro" id="IPR012337">
    <property type="entry name" value="RNaseH-like_sf"/>
</dbReference>
<evidence type="ECO:0000256" key="16">
    <source>
        <dbReference type="ARBA" id="ARBA00023204"/>
    </source>
</evidence>
<dbReference type="PRINTS" id="PR00106">
    <property type="entry name" value="DNAPOLB"/>
</dbReference>
<evidence type="ECO:0000256" key="19">
    <source>
        <dbReference type="ARBA" id="ARBA00066055"/>
    </source>
</evidence>
<comment type="cofactor">
    <cofactor evidence="1 20">
        <name>[4Fe-4S] cluster</name>
        <dbReference type="ChEBI" id="CHEBI:49883"/>
    </cofactor>
</comment>